<evidence type="ECO:0000256" key="5">
    <source>
        <dbReference type="SAM" id="SignalP"/>
    </source>
</evidence>
<keyword evidence="3 5" id="KW-0732">Signal</keyword>
<dbReference type="AlphaFoldDB" id="A0ABD6LZV1"/>
<feature type="chain" id="PRO_5044788428" evidence="5">
    <location>
        <begin position="23"/>
        <end position="335"/>
    </location>
</feature>
<evidence type="ECO:0000259" key="6">
    <source>
        <dbReference type="Pfam" id="PF00419"/>
    </source>
</evidence>
<dbReference type="InterPro" id="IPR050263">
    <property type="entry name" value="Bact_Fimbrial_Adh_Pro"/>
</dbReference>
<accession>A0ABD6LZV1</accession>
<dbReference type="InterPro" id="IPR036937">
    <property type="entry name" value="Adhesion_dom_fimbrial_sf"/>
</dbReference>
<dbReference type="GO" id="GO:0009289">
    <property type="term" value="C:pilus"/>
    <property type="evidence" value="ECO:0007669"/>
    <property type="project" value="UniProtKB-SubCell"/>
</dbReference>
<dbReference type="InterPro" id="IPR008966">
    <property type="entry name" value="Adhesion_dom_sf"/>
</dbReference>
<evidence type="ECO:0000256" key="2">
    <source>
        <dbReference type="ARBA" id="ARBA00006671"/>
    </source>
</evidence>
<dbReference type="PANTHER" id="PTHR33420">
    <property type="entry name" value="FIMBRIAL SUBUNIT ELFA-RELATED"/>
    <property type="match status" value="1"/>
</dbReference>
<feature type="domain" description="Fimbrial-type adhesion" evidence="6">
    <location>
        <begin position="187"/>
        <end position="335"/>
    </location>
</feature>
<gene>
    <name evidence="7" type="primary">fimH</name>
    <name evidence="7" type="ORF">FCH32_05260</name>
</gene>
<organism evidence="7 8">
    <name type="scientific">Citrobacter gillenii</name>
    <dbReference type="NCBI Taxonomy" id="67828"/>
    <lineage>
        <taxon>Bacteria</taxon>
        <taxon>Pseudomonadati</taxon>
        <taxon>Pseudomonadota</taxon>
        <taxon>Gammaproteobacteria</taxon>
        <taxon>Enterobacterales</taxon>
        <taxon>Enterobacteriaceae</taxon>
        <taxon>Citrobacter</taxon>
        <taxon>Citrobacter freundii complex</taxon>
    </lineage>
</organism>
<name>A0ABD6LZV1_9ENTR</name>
<keyword evidence="4" id="KW-0281">Fimbrium</keyword>
<evidence type="ECO:0000313" key="7">
    <source>
        <dbReference type="EMBL" id="NTZ49714.1"/>
    </source>
</evidence>
<evidence type="ECO:0000256" key="4">
    <source>
        <dbReference type="ARBA" id="ARBA00023263"/>
    </source>
</evidence>
<dbReference type="RefSeq" id="WP_117342163.1">
    <property type="nucleotide sequence ID" value="NZ_CP151088.1"/>
</dbReference>
<comment type="caution">
    <text evidence="7">The sequence shown here is derived from an EMBL/GenBank/DDBJ whole genome shotgun (WGS) entry which is preliminary data.</text>
</comment>
<dbReference type="NCBIfam" id="NF011746">
    <property type="entry name" value="PRK15199.1"/>
    <property type="match status" value="1"/>
</dbReference>
<keyword evidence="8" id="KW-1185">Reference proteome</keyword>
<comment type="subcellular location">
    <subcellularLocation>
        <location evidence="1">Fimbrium</location>
    </subcellularLocation>
</comment>
<comment type="similarity">
    <text evidence="2">Belongs to the fimbrial protein family.</text>
</comment>
<dbReference type="Proteomes" id="UP000729009">
    <property type="component" value="Unassembled WGS sequence"/>
</dbReference>
<evidence type="ECO:0000313" key="8">
    <source>
        <dbReference type="Proteomes" id="UP000729009"/>
    </source>
</evidence>
<evidence type="ECO:0000256" key="1">
    <source>
        <dbReference type="ARBA" id="ARBA00004561"/>
    </source>
</evidence>
<dbReference type="Gene3D" id="2.60.40.1090">
    <property type="entry name" value="Fimbrial-type adhesion domain"/>
    <property type="match status" value="1"/>
</dbReference>
<sequence length="335" mass="36311">MKRQTGWLLGSALLLLANSSWATVCQNSNGTPTDVFYDLSNVFNSSNNRPGQVVTLPEKSGWVGVNATCPAGTTVNYTYRSYVTELPVQSTEGGFQYLKLNDYLLGAMSITDSYAGLFYPPRNDIRMGTHPNVPKQKPFGVMDSKLVFKLKVIRSFINMVPIPRQTMFRVYVTTSIGDALSVPVYTISYSGKVEVPQNCEVNAGQVVEFDFGDIGASLFSKAGAGNRPEGVNPQTKTMAIKCTNVAAQAYLTMRVEAERSSGQMMVSDNADLGFIVADSSGVPLTPNNLSSTIPFRLDDNAAASVSIRAWPVSVTGNKPAEGPFTARGYLRVDYD</sequence>
<dbReference type="EMBL" id="SUQN01000002">
    <property type="protein sequence ID" value="NTZ49714.1"/>
    <property type="molecule type" value="Genomic_DNA"/>
</dbReference>
<dbReference type="InterPro" id="IPR000259">
    <property type="entry name" value="Adhesion_dom_fimbrial"/>
</dbReference>
<dbReference type="SUPFAM" id="SSF49401">
    <property type="entry name" value="Bacterial adhesins"/>
    <property type="match status" value="1"/>
</dbReference>
<reference evidence="7 8" key="1">
    <citation type="submission" date="2019-05" db="EMBL/GenBank/DDBJ databases">
        <title>Draft genomes of bacterial isolates retrieved from different Forrest soils.</title>
        <authorList>
            <person name="Soares-Castro P."/>
            <person name="Santos P.M."/>
        </authorList>
    </citation>
    <scope>NUCLEOTIDE SEQUENCE [LARGE SCALE GENOMIC DNA]</scope>
    <source>
        <strain evidence="7 8">UMG736</strain>
    </source>
</reference>
<protein>
    <submittedName>
        <fullName evidence="7">Type 1 fimbrin D-mannose specific adhesin FimH</fullName>
    </submittedName>
</protein>
<dbReference type="PANTHER" id="PTHR33420:SF31">
    <property type="entry name" value="TYPE 1 FIMBRIN D-MANNOSE SPECIFIC ADHESIN"/>
    <property type="match status" value="1"/>
</dbReference>
<evidence type="ECO:0000256" key="3">
    <source>
        <dbReference type="ARBA" id="ARBA00022729"/>
    </source>
</evidence>
<feature type="signal peptide" evidence="5">
    <location>
        <begin position="1"/>
        <end position="22"/>
    </location>
</feature>
<dbReference type="Pfam" id="PF00419">
    <property type="entry name" value="Fimbrial"/>
    <property type="match status" value="1"/>
</dbReference>
<proteinExistence type="inferred from homology"/>